<feature type="region of interest" description="Disordered" evidence="1">
    <location>
        <begin position="51"/>
        <end position="87"/>
    </location>
</feature>
<gene>
    <name evidence="2" type="ORF">NDU88_006367</name>
</gene>
<name>A0AAV7VR72_PLEWA</name>
<dbReference type="EMBL" id="JANPWB010000003">
    <property type="protein sequence ID" value="KAJ1202569.1"/>
    <property type="molecule type" value="Genomic_DNA"/>
</dbReference>
<organism evidence="2 3">
    <name type="scientific">Pleurodeles waltl</name>
    <name type="common">Iberian ribbed newt</name>
    <dbReference type="NCBI Taxonomy" id="8319"/>
    <lineage>
        <taxon>Eukaryota</taxon>
        <taxon>Metazoa</taxon>
        <taxon>Chordata</taxon>
        <taxon>Craniata</taxon>
        <taxon>Vertebrata</taxon>
        <taxon>Euteleostomi</taxon>
        <taxon>Amphibia</taxon>
        <taxon>Batrachia</taxon>
        <taxon>Caudata</taxon>
        <taxon>Salamandroidea</taxon>
        <taxon>Salamandridae</taxon>
        <taxon>Pleurodelinae</taxon>
        <taxon>Pleurodeles</taxon>
    </lineage>
</organism>
<reference evidence="2" key="1">
    <citation type="journal article" date="2022" name="bioRxiv">
        <title>Sequencing and chromosome-scale assembly of the giantPleurodeles waltlgenome.</title>
        <authorList>
            <person name="Brown T."/>
            <person name="Elewa A."/>
            <person name="Iarovenko S."/>
            <person name="Subramanian E."/>
            <person name="Araus A.J."/>
            <person name="Petzold A."/>
            <person name="Susuki M."/>
            <person name="Suzuki K.-i.T."/>
            <person name="Hayashi T."/>
            <person name="Toyoda A."/>
            <person name="Oliveira C."/>
            <person name="Osipova E."/>
            <person name="Leigh N.D."/>
            <person name="Simon A."/>
            <person name="Yun M.H."/>
        </authorList>
    </citation>
    <scope>NUCLEOTIDE SEQUENCE</scope>
    <source>
        <strain evidence="2">20211129_DDA</strain>
        <tissue evidence="2">Liver</tissue>
    </source>
</reference>
<keyword evidence="3" id="KW-1185">Reference proteome</keyword>
<feature type="region of interest" description="Disordered" evidence="1">
    <location>
        <begin position="159"/>
        <end position="204"/>
    </location>
</feature>
<evidence type="ECO:0000313" key="2">
    <source>
        <dbReference type="EMBL" id="KAJ1202569.1"/>
    </source>
</evidence>
<dbReference type="AlphaFoldDB" id="A0AAV7VR72"/>
<proteinExistence type="predicted"/>
<sequence length="224" mass="24098">MIQATDRYSCGTRHTPHIQALAYKPAICAPCGNSRLVLLSQTQGPLDVWVTPLHGTPSPNTRCNPSRMGGRGELSAAKAPIRSPQRVRHSMVAAHGRRLPTWPALSTPLSWCEPAPRYGIPDAPRATRSHDTGTRHRHPDHPCKLFRLQSPCGPSFCSRPPPPGTPGAGTLARKAQPSAGLNPFSGPGFPRQKPHNSKAAGQYAKPQETCAVRLYSTAVTIFTG</sequence>
<evidence type="ECO:0000256" key="1">
    <source>
        <dbReference type="SAM" id="MobiDB-lite"/>
    </source>
</evidence>
<accession>A0AAV7VR72</accession>
<feature type="region of interest" description="Disordered" evidence="1">
    <location>
        <begin position="120"/>
        <end position="141"/>
    </location>
</feature>
<protein>
    <submittedName>
        <fullName evidence="2">Uncharacterized protein</fullName>
    </submittedName>
</protein>
<evidence type="ECO:0000313" key="3">
    <source>
        <dbReference type="Proteomes" id="UP001066276"/>
    </source>
</evidence>
<comment type="caution">
    <text evidence="2">The sequence shown here is derived from an EMBL/GenBank/DDBJ whole genome shotgun (WGS) entry which is preliminary data.</text>
</comment>
<dbReference type="Proteomes" id="UP001066276">
    <property type="component" value="Chromosome 2_1"/>
</dbReference>